<reference evidence="2" key="3">
    <citation type="submission" date="2025-09" db="UniProtKB">
        <authorList>
            <consortium name="Ensembl"/>
        </authorList>
    </citation>
    <scope>IDENTIFICATION</scope>
</reference>
<keyword evidence="1" id="KW-0472">Membrane</keyword>
<feature type="transmembrane region" description="Helical" evidence="1">
    <location>
        <begin position="257"/>
        <end position="276"/>
    </location>
</feature>
<proteinExistence type="predicted"/>
<evidence type="ECO:0000256" key="1">
    <source>
        <dbReference type="SAM" id="Phobius"/>
    </source>
</evidence>
<name>A0A8I5NXD6_PAPAN</name>
<dbReference type="PANTHER" id="PTHR12138:SF152">
    <property type="entry name" value="C2H2-TYPE DOMAIN-CONTAINING PROTEIN"/>
    <property type="match status" value="1"/>
</dbReference>
<reference evidence="2 3" key="1">
    <citation type="submission" date="2012-03" db="EMBL/GenBank/DDBJ databases">
        <title>Whole Genome Assembly of Papio anubis.</title>
        <authorList>
            <person name="Liu Y.L."/>
            <person name="Abraham K.A."/>
            <person name="Akbar H.A."/>
            <person name="Ali S.A."/>
            <person name="Anosike U.A."/>
            <person name="Aqrawi P.A."/>
            <person name="Arias F.A."/>
            <person name="Attaway T.A."/>
            <person name="Awwad R.A."/>
            <person name="Babu C.B."/>
            <person name="Bandaranaike D.B."/>
            <person name="Battles P.B."/>
            <person name="Bell A.B."/>
            <person name="Beltran B.B."/>
            <person name="Berhane-Mersha D.B."/>
            <person name="Bess C.B."/>
            <person name="Bickham C.B."/>
            <person name="Bolden T.B."/>
            <person name="Carter K.C."/>
            <person name="Chau D.C."/>
            <person name="Chavez A.C."/>
            <person name="Clerc-Blankenburg K.C."/>
            <person name="Coyle M.C."/>
            <person name="Dao M.D."/>
            <person name="Davila M.L.D."/>
            <person name="Davy-Carroll L.D."/>
            <person name="Denson S.D."/>
            <person name="Dinh H.D."/>
            <person name="Fernandez S.F."/>
            <person name="Fernando P.F."/>
            <person name="Forbes L.F."/>
            <person name="Francis C.F."/>
            <person name="Francisco L.F."/>
            <person name="Fu Q.F."/>
            <person name="Garcia-Iii R.G."/>
            <person name="Garrett T.G."/>
            <person name="Gross S.G."/>
            <person name="Gubbala S.G."/>
            <person name="Hirani K.H."/>
            <person name="Hogues M.H."/>
            <person name="Hollins B.H."/>
            <person name="Jackson L.J."/>
            <person name="Javaid M.J."/>
            <person name="Jhangiani S.J."/>
            <person name="Johnson A.J."/>
            <person name="Johnson B.J."/>
            <person name="Jones J.J."/>
            <person name="Joshi V.J."/>
            <person name="Kalu J.K."/>
            <person name="Khan N.K."/>
            <person name="Korchina V.K."/>
            <person name="Kovar C.K."/>
            <person name="Lago L.L."/>
            <person name="Lara F.L."/>
            <person name="Le T.-K.L."/>
            <person name="Lee S.L."/>
            <person name="Legall-Iii F.L."/>
            <person name="Lemon S.L."/>
            <person name="Liu J.L."/>
            <person name="Liu Y.-S.L."/>
            <person name="Liyanage D.L."/>
            <person name="Lopez J.L."/>
            <person name="Lorensuhewa L.L."/>
            <person name="Mata R.M."/>
            <person name="Mathew T.M."/>
            <person name="Mercado C.M."/>
            <person name="Mercado I.M."/>
            <person name="Morales K.M."/>
            <person name="Morgan M.M."/>
            <person name="Munidasa M.M."/>
            <person name="Ngo D.N."/>
            <person name="Nguyen L.N."/>
            <person name="Nguyen T.N."/>
            <person name="Nguyen N.N."/>
            <person name="Obregon M.O."/>
            <person name="Okwuonu G.O."/>
            <person name="Ongeri F.O."/>
            <person name="Onwere C.O."/>
            <person name="Osifeso I.O."/>
            <person name="Parra A.P."/>
            <person name="Patil S.P."/>
            <person name="Perez A.P."/>
            <person name="Perez Y.P."/>
            <person name="Pham C.P."/>
            <person name="Pu L.-L.P."/>
            <person name="Puazo M.P."/>
            <person name="Quiroz J.Q."/>
            <person name="Rouhana J.R."/>
            <person name="Ruiz M.R."/>
            <person name="Ruiz S.-J.R."/>
            <person name="Saada N.S."/>
            <person name="Santibanez J.S."/>
            <person name="Scheel M.S."/>
            <person name="Schneider B.S."/>
            <person name="Simmons D.S."/>
            <person name="Sisson I.S."/>
            <person name="Tang L.-Y.T."/>
            <person name="Thornton R.T."/>
            <person name="Tisius J.T."/>
            <person name="Toledanes G.T."/>
            <person name="Trejos Z.T."/>
            <person name="Usmani K.U."/>
            <person name="Varghese R.V."/>
            <person name="Vattathil S.V."/>
            <person name="Vee V.V."/>
            <person name="Walker D.W."/>
            <person name="Weissenberger G.W."/>
            <person name="White C.W."/>
            <person name="Williams A.W."/>
            <person name="Woodworth J.W."/>
            <person name="Wright R.W."/>
            <person name="Zhu Y.Z."/>
            <person name="Han Y.H."/>
            <person name="Newsham I.N."/>
            <person name="Nazareth L.N."/>
            <person name="Worley K.W."/>
            <person name="Muzny D.M."/>
            <person name="Rogers J.R."/>
            <person name="Gibbs R.G."/>
        </authorList>
    </citation>
    <scope>NUCLEOTIDE SEQUENCE [LARGE SCALE GENOMIC DNA]</scope>
</reference>
<dbReference type="Proteomes" id="UP000028761">
    <property type="component" value="Chromosome 11"/>
</dbReference>
<protein>
    <submittedName>
        <fullName evidence="2">Uncharacterized protein</fullName>
    </submittedName>
</protein>
<dbReference type="PANTHER" id="PTHR12138">
    <property type="entry name" value="PRIMATE-EXPANDED PROTEIN FAMILY"/>
    <property type="match status" value="1"/>
</dbReference>
<accession>A0A8I5NXD6</accession>
<dbReference type="PRINTS" id="PR02045">
    <property type="entry name" value="F138DOMAIN"/>
</dbReference>
<dbReference type="Ensembl" id="ENSPANT00000069594.1">
    <property type="protein sequence ID" value="ENSPANP00000059535.1"/>
    <property type="gene ID" value="ENSPANG00000044140.1"/>
</dbReference>
<reference evidence="2" key="2">
    <citation type="submission" date="2025-08" db="UniProtKB">
        <authorList>
            <consortium name="Ensembl"/>
        </authorList>
    </citation>
    <scope>IDENTIFICATION</scope>
</reference>
<dbReference type="AlphaFoldDB" id="A0A8I5NXD6"/>
<keyword evidence="1" id="KW-1133">Transmembrane helix</keyword>
<dbReference type="GeneTree" id="ENSGT01150000287179"/>
<sequence length="279" mass="30224">MKRAAPWPPHITVLHALASLRLPASELPGRSPAKRHPCVKRMGGQVILVLPVNQFGGVVPGKPAVYLLFPIVDLPLLPDHRPDELRARILLLVHTPCEAAVLQRQFLQQPEVHIVADANGEDADLASGGLSGVVEDLEGVRLPDCGLPIRQENDEGHAPVSNVIVGHVLVEEPDGPLQGPIDVCACRTPTRDSSSLYTHLPTLNVLSFFFEMESRSVTQAGVQWRNLHSLQPHLPGSSNSPTSASQVAGITGTHHHIWLIFVFLVQMGLTMLARLVSNS</sequence>
<keyword evidence="3" id="KW-1185">Reference proteome</keyword>
<evidence type="ECO:0000313" key="2">
    <source>
        <dbReference type="Ensembl" id="ENSPANP00000059535.1"/>
    </source>
</evidence>
<organism evidence="2 3">
    <name type="scientific">Papio anubis</name>
    <name type="common">Olive baboon</name>
    <dbReference type="NCBI Taxonomy" id="9555"/>
    <lineage>
        <taxon>Eukaryota</taxon>
        <taxon>Metazoa</taxon>
        <taxon>Chordata</taxon>
        <taxon>Craniata</taxon>
        <taxon>Vertebrata</taxon>
        <taxon>Euteleostomi</taxon>
        <taxon>Mammalia</taxon>
        <taxon>Eutheria</taxon>
        <taxon>Euarchontoglires</taxon>
        <taxon>Primates</taxon>
        <taxon>Haplorrhini</taxon>
        <taxon>Catarrhini</taxon>
        <taxon>Cercopithecidae</taxon>
        <taxon>Cercopithecinae</taxon>
        <taxon>Papio</taxon>
    </lineage>
</organism>
<evidence type="ECO:0000313" key="3">
    <source>
        <dbReference type="Proteomes" id="UP000028761"/>
    </source>
</evidence>
<keyword evidence="1" id="KW-0812">Transmembrane</keyword>